<dbReference type="GO" id="GO:0005634">
    <property type="term" value="C:nucleus"/>
    <property type="evidence" value="ECO:0007669"/>
    <property type="project" value="TreeGrafter"/>
</dbReference>
<dbReference type="InParanoid" id="H2ZBW2"/>
<dbReference type="GO" id="GO:0005737">
    <property type="term" value="C:cytoplasm"/>
    <property type="evidence" value="ECO:0007669"/>
    <property type="project" value="TreeGrafter"/>
</dbReference>
<reference evidence="6" key="3">
    <citation type="submission" date="2025-09" db="UniProtKB">
        <authorList>
            <consortium name="Ensembl"/>
        </authorList>
    </citation>
    <scope>IDENTIFICATION</scope>
</reference>
<dbReference type="InterPro" id="IPR001494">
    <property type="entry name" value="Importin-beta_N"/>
</dbReference>
<dbReference type="FunCoup" id="H2ZBW2">
    <property type="interactions" value="553"/>
</dbReference>
<dbReference type="PANTHER" id="PTHR11223:SF3">
    <property type="entry name" value="EXPORTIN-5"/>
    <property type="match status" value="1"/>
</dbReference>
<dbReference type="InterPro" id="IPR016024">
    <property type="entry name" value="ARM-type_fold"/>
</dbReference>
<evidence type="ECO:0000313" key="6">
    <source>
        <dbReference type="Ensembl" id="ENSCSAVP00000015078.1"/>
    </source>
</evidence>
<organism evidence="6 7">
    <name type="scientific">Ciona savignyi</name>
    <name type="common">Pacific transparent sea squirt</name>
    <dbReference type="NCBI Taxonomy" id="51511"/>
    <lineage>
        <taxon>Eukaryota</taxon>
        <taxon>Metazoa</taxon>
        <taxon>Chordata</taxon>
        <taxon>Tunicata</taxon>
        <taxon>Ascidiacea</taxon>
        <taxon>Phlebobranchia</taxon>
        <taxon>Cionidae</taxon>
        <taxon>Ciona</taxon>
    </lineage>
</organism>
<dbReference type="PANTHER" id="PTHR11223">
    <property type="entry name" value="EXPORTIN 1/5"/>
    <property type="match status" value="1"/>
</dbReference>
<comment type="similarity">
    <text evidence="1">Belongs to the exportin family.</text>
</comment>
<evidence type="ECO:0000256" key="1">
    <source>
        <dbReference type="ARBA" id="ARBA00009466"/>
    </source>
</evidence>
<dbReference type="Pfam" id="PF03810">
    <property type="entry name" value="IBN_N"/>
    <property type="match status" value="1"/>
</dbReference>
<dbReference type="Pfam" id="PF08389">
    <property type="entry name" value="Xpo1"/>
    <property type="match status" value="1"/>
</dbReference>
<dbReference type="Ensembl" id="ENSCSAVT00000015252.1">
    <property type="protein sequence ID" value="ENSCSAVP00000015078.1"/>
    <property type="gene ID" value="ENSCSAVG00000008842.1"/>
</dbReference>
<reference evidence="7" key="1">
    <citation type="submission" date="2003-08" db="EMBL/GenBank/DDBJ databases">
        <authorList>
            <person name="Birren B."/>
            <person name="Nusbaum C."/>
            <person name="Abebe A."/>
            <person name="Abouelleil A."/>
            <person name="Adekoya E."/>
            <person name="Ait-zahra M."/>
            <person name="Allen N."/>
            <person name="Allen T."/>
            <person name="An P."/>
            <person name="Anderson M."/>
            <person name="Anderson S."/>
            <person name="Arachchi H."/>
            <person name="Armbruster J."/>
            <person name="Bachantsang P."/>
            <person name="Baldwin J."/>
            <person name="Barry A."/>
            <person name="Bayul T."/>
            <person name="Blitshsteyn B."/>
            <person name="Bloom T."/>
            <person name="Blye J."/>
            <person name="Boguslavskiy L."/>
            <person name="Borowsky M."/>
            <person name="Boukhgalter B."/>
            <person name="Brunache A."/>
            <person name="Butler J."/>
            <person name="Calixte N."/>
            <person name="Calvo S."/>
            <person name="Camarata J."/>
            <person name="Campo K."/>
            <person name="Chang J."/>
            <person name="Cheshatsang Y."/>
            <person name="Citroen M."/>
            <person name="Collymore A."/>
            <person name="Considine T."/>
            <person name="Cook A."/>
            <person name="Cooke P."/>
            <person name="Corum B."/>
            <person name="Cuomo C."/>
            <person name="David R."/>
            <person name="Dawoe T."/>
            <person name="Degray S."/>
            <person name="Dodge S."/>
            <person name="Dooley K."/>
            <person name="Dorje P."/>
            <person name="Dorjee K."/>
            <person name="Dorris L."/>
            <person name="Duffey N."/>
            <person name="Dupes A."/>
            <person name="Elkins T."/>
            <person name="Engels R."/>
            <person name="Erickson J."/>
            <person name="Farina A."/>
            <person name="Faro S."/>
            <person name="Ferreira P."/>
            <person name="Fischer H."/>
            <person name="Fitzgerald M."/>
            <person name="Foley K."/>
            <person name="Gage D."/>
            <person name="Galagan J."/>
            <person name="Gearin G."/>
            <person name="Gnerre S."/>
            <person name="Gnirke A."/>
            <person name="Goyette A."/>
            <person name="Graham J."/>
            <person name="Grandbois E."/>
            <person name="Gyaltsen K."/>
            <person name="Hafez N."/>
            <person name="Hagopian D."/>
            <person name="Hagos B."/>
            <person name="Hall J."/>
            <person name="Hatcher B."/>
            <person name="Heller A."/>
            <person name="Higgins H."/>
            <person name="Honan T."/>
            <person name="Horn A."/>
            <person name="Houde N."/>
            <person name="Hughes L."/>
            <person name="Hulme W."/>
            <person name="Husby E."/>
            <person name="Iliev I."/>
            <person name="Jaffe D."/>
            <person name="Jones C."/>
            <person name="Kamal M."/>
            <person name="Kamat A."/>
            <person name="Kamvysselis M."/>
            <person name="Karlsson E."/>
            <person name="Kells C."/>
            <person name="Kieu A."/>
            <person name="Kisner P."/>
            <person name="Kodira C."/>
            <person name="Kulbokas E."/>
            <person name="Labutti K."/>
            <person name="Lama D."/>
            <person name="Landers T."/>
            <person name="Leger J."/>
            <person name="Levine S."/>
            <person name="Lewis D."/>
            <person name="Lewis T."/>
            <person name="Lindblad-toh K."/>
            <person name="Liu X."/>
            <person name="Lokyitsang T."/>
            <person name="Lokyitsang Y."/>
            <person name="Lucien O."/>
            <person name="Lui A."/>
            <person name="Ma L.J."/>
            <person name="Mabbitt R."/>
            <person name="Macdonald J."/>
            <person name="Maclean C."/>
            <person name="Major J."/>
            <person name="Manning J."/>
            <person name="Marabella R."/>
            <person name="Maru K."/>
            <person name="Matthews C."/>
            <person name="Mauceli E."/>
            <person name="Mccarthy M."/>
            <person name="Mcdonough S."/>
            <person name="Mcghee T."/>
            <person name="Meldrim J."/>
            <person name="Meneus L."/>
            <person name="Mesirov J."/>
            <person name="Mihalev A."/>
            <person name="Mihova T."/>
            <person name="Mikkelsen T."/>
            <person name="Mlenga V."/>
            <person name="Moru K."/>
            <person name="Mozes J."/>
            <person name="Mulrain L."/>
            <person name="Munson G."/>
            <person name="Naylor J."/>
            <person name="Newes C."/>
            <person name="Nguyen C."/>
            <person name="Nguyen N."/>
            <person name="Nguyen T."/>
            <person name="Nicol R."/>
            <person name="Nielsen C."/>
            <person name="Nizzari M."/>
            <person name="Norbu C."/>
            <person name="Norbu N."/>
            <person name="O'donnell P."/>
            <person name="Okoawo O."/>
            <person name="O'leary S."/>
            <person name="Omotosho B."/>
            <person name="O'neill K."/>
            <person name="Osman S."/>
            <person name="Parker S."/>
            <person name="Perrin D."/>
            <person name="Phunkhang P."/>
            <person name="Piqani B."/>
            <person name="Purcell S."/>
            <person name="Rachupka T."/>
            <person name="Ramasamy U."/>
            <person name="Rameau R."/>
            <person name="Ray V."/>
            <person name="Raymond C."/>
            <person name="Retta R."/>
            <person name="Richardson S."/>
            <person name="Rise C."/>
            <person name="Rodriguez J."/>
            <person name="Rogers J."/>
            <person name="Rogov P."/>
            <person name="Rutman M."/>
            <person name="Schupbach R."/>
            <person name="Seaman C."/>
            <person name="Settipalli S."/>
            <person name="Sharpe T."/>
            <person name="Sheridan J."/>
            <person name="Sherpa N."/>
            <person name="Shi J."/>
            <person name="Smirnov S."/>
            <person name="Smith C."/>
            <person name="Sougnez C."/>
            <person name="Spencer B."/>
            <person name="Stalker J."/>
            <person name="Stange-thomann N."/>
            <person name="Stavropoulos S."/>
            <person name="Stetson K."/>
            <person name="Stone C."/>
            <person name="Stone S."/>
            <person name="Stubbs M."/>
            <person name="Talamas J."/>
            <person name="Tchuinga P."/>
            <person name="Tenzing P."/>
            <person name="Tesfaye S."/>
            <person name="Theodore J."/>
            <person name="Thoulutsang Y."/>
            <person name="Topham K."/>
            <person name="Towey S."/>
            <person name="Tsamla T."/>
            <person name="Tsomo N."/>
            <person name="Vallee D."/>
            <person name="Vassiliev H."/>
            <person name="Venkataraman V."/>
            <person name="Vinson J."/>
            <person name="Vo A."/>
            <person name="Wade C."/>
            <person name="Wang S."/>
            <person name="Wangchuk T."/>
            <person name="Wangdi T."/>
            <person name="Whittaker C."/>
            <person name="Wilkinson J."/>
            <person name="Wu Y."/>
            <person name="Wyman D."/>
            <person name="Yadav S."/>
            <person name="Yang S."/>
            <person name="Yang X."/>
            <person name="Yeager S."/>
            <person name="Yee E."/>
            <person name="Young G."/>
            <person name="Zainoun J."/>
            <person name="Zembeck L."/>
            <person name="Zimmer A."/>
            <person name="Zody M."/>
            <person name="Lander E."/>
        </authorList>
    </citation>
    <scope>NUCLEOTIDE SEQUENCE [LARGE SCALE GENOMIC DNA]</scope>
</reference>
<feature type="region of interest" description="Disordered" evidence="2">
    <location>
        <begin position="1137"/>
        <end position="1160"/>
    </location>
</feature>
<reference evidence="6" key="2">
    <citation type="submission" date="2025-08" db="UniProtKB">
        <authorList>
            <consortium name="Ensembl"/>
        </authorList>
    </citation>
    <scope>IDENTIFICATION</scope>
</reference>
<dbReference type="InterPro" id="IPR013598">
    <property type="entry name" value="Exportin-1/Importin-b-like"/>
</dbReference>
<evidence type="ECO:0000259" key="5">
    <source>
        <dbReference type="Pfam" id="PF19273"/>
    </source>
</evidence>
<name>H2ZBW2_CIOSA</name>
<dbReference type="InterPro" id="IPR011989">
    <property type="entry name" value="ARM-like"/>
</dbReference>
<dbReference type="HOGENOM" id="CLU_002828_0_0_1"/>
<feature type="domain" description="Exportin-1/Importin-beta-like" evidence="4">
    <location>
        <begin position="108"/>
        <end position="256"/>
    </location>
</feature>
<dbReference type="Pfam" id="PF19273">
    <property type="entry name" value="Exportin-5"/>
    <property type="match status" value="1"/>
</dbReference>
<dbReference type="InterPro" id="IPR045478">
    <property type="entry name" value="Exportin-5_C"/>
</dbReference>
<sequence length="1160" mass="131432">SEEDQKMNDTQMIIIALDTLFQPTSMPNARAEALRLCESYKTNVNCAEIGFQLLSDPALASHVRYFGLQLIKHRVRHNWTDMPYTEQVGIKSHILTHVSTCNVTEVGYIKTGLAGVLTELVKHTWPQHWPNMLGRGRGSKRTVILIEMMLLDLAEDVALLQNVSNKSRSKDLRQALTLSAPDIVAFLLDALRQQITALSSGSEEYTHVASTTLKTISAYAEWVKLENIFMGDGVLLEVIFGLLNNNTLQLASAECMLSIVNRKGQSERQKLLNLTTDFFIEKYAVAIKLASQKEGFDENKFLFLRCMGKVMATFNLIITQWVEDDRNNIHRNLAQYQNFFQLLYFIVSHESRIIAQSVVTSWCNLFRNKEIRKDETVMSMVPALLTLVSENLCRDFSMKSSFAEFEEMEINDHDELLTMLKLFNGGLVELLRFCTCTLPIPAVQACFTFAQRALSTDYSGIPEMHRTWEGLATFVETVMSAVILAAEGRGESQLLPFESSQQLFNTLQAMNCDDGIMYKVALTCCANLFKLISKSRNATEYCKKLVNQVFNILDKTSEVKTNPDISQLRRQCCSVIIRSSKSYSKIMINFMDYLKEMIQARVQGDKMLSPFELCSMYEGLIIVSYEWKNFQRQNSLIQDIMATTDPIVKADFFQKAMSGPAEFAKSIGLCSVGDEQQSADVRSAMYYYIAITHGSLSRSQVPEDQKEIESGGFIKNGIVVNPCYDLVGTAIDHVLTLTQLLSSVWSPEIRKLVHPDNLKALDIREGEKKMLVFVEMDKNAAKPNSEENPKSHWQKIQNFISLGLDNCFTVLGSTGKVLGPTFYKIPTLQHTISTKALGQVVHLPTLRLKCLLRQFLANFLKNCPLDLVHELTSPMLNIYCQFMMERLGVAWEKFGEKEEQRISIQEEEASRGNEEDQQEDEEILEEQLLRAITREHLDLLISLCINKTPKRNYDEENRSTSIGANHITQLTDLGAALAVSPACETILPCALSALAWHDTATCYKASQLLWPLLKTLLKVKENIFNPQITRSVFEAMLRGINRHGQHEGCESQLSSLMLMFIQALHEQHSNLFAMILLQIIPNANTSAVERFFGNFNNISEKNRKITFKKFLIGIIEQHVSQQFKEVPKMNILDPLQINRPRPKKSPEISGPLGLSELFVP</sequence>
<dbReference type="Gene3D" id="1.25.10.10">
    <property type="entry name" value="Leucine-rich Repeat Variant"/>
    <property type="match status" value="1"/>
</dbReference>
<dbReference type="GeneTree" id="ENSGT00940000153408"/>
<evidence type="ECO:0000313" key="7">
    <source>
        <dbReference type="Proteomes" id="UP000007875"/>
    </source>
</evidence>
<evidence type="ECO:0000259" key="3">
    <source>
        <dbReference type="Pfam" id="PF03810"/>
    </source>
</evidence>
<dbReference type="eggNOG" id="KOG2020">
    <property type="taxonomic scope" value="Eukaryota"/>
</dbReference>
<dbReference type="GO" id="GO:0031267">
    <property type="term" value="F:small GTPase binding"/>
    <property type="evidence" value="ECO:0007669"/>
    <property type="project" value="InterPro"/>
</dbReference>
<accession>H2ZBW2</accession>
<dbReference type="OMA" id="IAKRSWG"/>
<dbReference type="Proteomes" id="UP000007875">
    <property type="component" value="Unassembled WGS sequence"/>
</dbReference>
<keyword evidence="7" id="KW-1185">Reference proteome</keyword>
<feature type="domain" description="Importin N-terminal" evidence="3">
    <location>
        <begin position="37"/>
        <end position="98"/>
    </location>
</feature>
<dbReference type="STRING" id="51511.ENSCSAVP00000015078"/>
<proteinExistence type="inferred from homology"/>
<dbReference type="GO" id="GO:0003723">
    <property type="term" value="F:RNA binding"/>
    <property type="evidence" value="ECO:0007669"/>
    <property type="project" value="TreeGrafter"/>
</dbReference>
<dbReference type="GO" id="GO:0005049">
    <property type="term" value="F:nuclear export signal receptor activity"/>
    <property type="evidence" value="ECO:0007669"/>
    <property type="project" value="InterPro"/>
</dbReference>
<dbReference type="GO" id="GO:0042565">
    <property type="term" value="C:RNA nuclear export complex"/>
    <property type="evidence" value="ECO:0007669"/>
    <property type="project" value="TreeGrafter"/>
</dbReference>
<dbReference type="InterPro" id="IPR045065">
    <property type="entry name" value="XPO1/5"/>
</dbReference>
<dbReference type="GO" id="GO:0006405">
    <property type="term" value="P:RNA export from nucleus"/>
    <property type="evidence" value="ECO:0007669"/>
    <property type="project" value="TreeGrafter"/>
</dbReference>
<evidence type="ECO:0008006" key="8">
    <source>
        <dbReference type="Google" id="ProtNLM"/>
    </source>
</evidence>
<evidence type="ECO:0000256" key="2">
    <source>
        <dbReference type="SAM" id="MobiDB-lite"/>
    </source>
</evidence>
<feature type="domain" description="Exportin-5 C-terminal" evidence="5">
    <location>
        <begin position="298"/>
        <end position="1122"/>
    </location>
</feature>
<dbReference type="SUPFAM" id="SSF48371">
    <property type="entry name" value="ARM repeat"/>
    <property type="match status" value="1"/>
</dbReference>
<evidence type="ECO:0000259" key="4">
    <source>
        <dbReference type="Pfam" id="PF08389"/>
    </source>
</evidence>
<dbReference type="GO" id="GO:0006611">
    <property type="term" value="P:protein export from nucleus"/>
    <property type="evidence" value="ECO:0007669"/>
    <property type="project" value="InterPro"/>
</dbReference>
<protein>
    <recommendedName>
        <fullName evidence="8">Importin N-terminal domain-containing protein</fullName>
    </recommendedName>
</protein>
<dbReference type="AlphaFoldDB" id="H2ZBW2"/>